<evidence type="ECO:0000256" key="2">
    <source>
        <dbReference type="ARBA" id="ARBA00023125"/>
    </source>
</evidence>
<dbReference type="OrthoDB" id="9806334at2"/>
<dbReference type="InterPro" id="IPR009057">
    <property type="entry name" value="Homeodomain-like_sf"/>
</dbReference>
<gene>
    <name evidence="6" type="ORF">SAMN04487970_10521</name>
</gene>
<dbReference type="PROSITE" id="PS50977">
    <property type="entry name" value="HTH_TETR_2"/>
    <property type="match status" value="1"/>
</dbReference>
<sequence>MSKRERILEEATNIIREKGINNLTLDAVAAAAEISKGGFLYHFHNKEDLIRALNEQALAETKALMDEEMKSGKGYTLAYLNVAALPTDPLCTWSLATSVLAGSTSESREVLSMWETEYQTFLEKSASENIPPELALVIRLVCDGLCFSDLFNLAPVSPSDRKQIVQFLTSLREKSPTSKSCEA</sequence>
<dbReference type="Pfam" id="PF00440">
    <property type="entry name" value="TetR_N"/>
    <property type="match status" value="1"/>
</dbReference>
<evidence type="ECO:0000313" key="6">
    <source>
        <dbReference type="EMBL" id="SCW80531.1"/>
    </source>
</evidence>
<evidence type="ECO:0000256" key="1">
    <source>
        <dbReference type="ARBA" id="ARBA00023015"/>
    </source>
</evidence>
<dbReference type="EMBL" id="FMTT01000052">
    <property type="protein sequence ID" value="SCW80531.1"/>
    <property type="molecule type" value="Genomic_DNA"/>
</dbReference>
<evidence type="ECO:0000259" key="5">
    <source>
        <dbReference type="PROSITE" id="PS50977"/>
    </source>
</evidence>
<dbReference type="Proteomes" id="UP000198601">
    <property type="component" value="Unassembled WGS sequence"/>
</dbReference>
<reference evidence="7" key="1">
    <citation type="submission" date="2016-10" db="EMBL/GenBank/DDBJ databases">
        <authorList>
            <person name="Varghese N."/>
            <person name="Submissions S."/>
        </authorList>
    </citation>
    <scope>NUCLEOTIDE SEQUENCE [LARGE SCALE GENOMIC DNA]</scope>
    <source>
        <strain evidence="7">CGMCC 1.8946</strain>
    </source>
</reference>
<dbReference type="RefSeq" id="WP_090675972.1">
    <property type="nucleotide sequence ID" value="NZ_FMTT01000052.1"/>
</dbReference>
<dbReference type="InterPro" id="IPR001647">
    <property type="entry name" value="HTH_TetR"/>
</dbReference>
<keyword evidence="2 4" id="KW-0238">DNA-binding</keyword>
<dbReference type="PANTHER" id="PTHR47506:SF6">
    <property type="entry name" value="HTH-TYPE TRANSCRIPTIONAL REPRESSOR NEMR"/>
    <property type="match status" value="1"/>
</dbReference>
<feature type="DNA-binding region" description="H-T-H motif" evidence="4">
    <location>
        <begin position="24"/>
        <end position="43"/>
    </location>
</feature>
<evidence type="ECO:0000313" key="7">
    <source>
        <dbReference type="Proteomes" id="UP000198601"/>
    </source>
</evidence>
<dbReference type="PANTHER" id="PTHR47506">
    <property type="entry name" value="TRANSCRIPTIONAL REGULATORY PROTEIN"/>
    <property type="match status" value="1"/>
</dbReference>
<dbReference type="InterPro" id="IPR041479">
    <property type="entry name" value="TetR_CgmR_C"/>
</dbReference>
<dbReference type="GO" id="GO:0003677">
    <property type="term" value="F:DNA binding"/>
    <property type="evidence" value="ECO:0007669"/>
    <property type="project" value="UniProtKB-UniRule"/>
</dbReference>
<keyword evidence="7" id="KW-1185">Reference proteome</keyword>
<name>A0A1G4TGP4_9BACL</name>
<evidence type="ECO:0000256" key="3">
    <source>
        <dbReference type="ARBA" id="ARBA00023163"/>
    </source>
</evidence>
<dbReference type="Gene3D" id="1.10.357.10">
    <property type="entry name" value="Tetracycline Repressor, domain 2"/>
    <property type="match status" value="1"/>
</dbReference>
<dbReference type="SUPFAM" id="SSF48498">
    <property type="entry name" value="Tetracyclin repressor-like, C-terminal domain"/>
    <property type="match status" value="1"/>
</dbReference>
<dbReference type="SUPFAM" id="SSF46689">
    <property type="entry name" value="Homeodomain-like"/>
    <property type="match status" value="1"/>
</dbReference>
<evidence type="ECO:0000256" key="4">
    <source>
        <dbReference type="PROSITE-ProRule" id="PRU00335"/>
    </source>
</evidence>
<dbReference type="PRINTS" id="PR00455">
    <property type="entry name" value="HTHTETR"/>
</dbReference>
<keyword evidence="3" id="KW-0804">Transcription</keyword>
<feature type="domain" description="HTH tetR-type" evidence="5">
    <location>
        <begin position="1"/>
        <end position="61"/>
    </location>
</feature>
<keyword evidence="1" id="KW-0805">Transcription regulation</keyword>
<dbReference type="Pfam" id="PF17937">
    <property type="entry name" value="TetR_C_28"/>
    <property type="match status" value="1"/>
</dbReference>
<accession>A0A1G4TGP4</accession>
<protein>
    <submittedName>
        <fullName evidence="6">Transcriptional regulator, TetR family</fullName>
    </submittedName>
</protein>
<proteinExistence type="predicted"/>
<organism evidence="6 7">
    <name type="scientific">Paenibacillus tianmuensis</name>
    <dbReference type="NCBI Taxonomy" id="624147"/>
    <lineage>
        <taxon>Bacteria</taxon>
        <taxon>Bacillati</taxon>
        <taxon>Bacillota</taxon>
        <taxon>Bacilli</taxon>
        <taxon>Bacillales</taxon>
        <taxon>Paenibacillaceae</taxon>
        <taxon>Paenibacillus</taxon>
    </lineage>
</organism>
<dbReference type="InterPro" id="IPR036271">
    <property type="entry name" value="Tet_transcr_reg_TetR-rel_C_sf"/>
</dbReference>
<dbReference type="AlphaFoldDB" id="A0A1G4TGP4"/>